<evidence type="ECO:0000313" key="1">
    <source>
        <dbReference type="EMBL" id="JAE02072.1"/>
    </source>
</evidence>
<accession>A0A0A9EPR0</accession>
<organism evidence="1">
    <name type="scientific">Arundo donax</name>
    <name type="common">Giant reed</name>
    <name type="synonym">Donax arundinaceus</name>
    <dbReference type="NCBI Taxonomy" id="35708"/>
    <lineage>
        <taxon>Eukaryota</taxon>
        <taxon>Viridiplantae</taxon>
        <taxon>Streptophyta</taxon>
        <taxon>Embryophyta</taxon>
        <taxon>Tracheophyta</taxon>
        <taxon>Spermatophyta</taxon>
        <taxon>Magnoliopsida</taxon>
        <taxon>Liliopsida</taxon>
        <taxon>Poales</taxon>
        <taxon>Poaceae</taxon>
        <taxon>PACMAD clade</taxon>
        <taxon>Arundinoideae</taxon>
        <taxon>Arundineae</taxon>
        <taxon>Arundo</taxon>
    </lineage>
</organism>
<sequence>MNNSESELLSVKKRAPDEDVLSCNSILLAWMVRNKISLSWSSQDFNCAIQLLFYKPLGIFL</sequence>
<reference evidence="1" key="2">
    <citation type="journal article" date="2015" name="Data Brief">
        <title>Shoot transcriptome of the giant reed, Arundo donax.</title>
        <authorList>
            <person name="Barrero R.A."/>
            <person name="Guerrero F.D."/>
            <person name="Moolhuijzen P."/>
            <person name="Goolsby J.A."/>
            <person name="Tidwell J."/>
            <person name="Bellgard S.E."/>
            <person name="Bellgard M.I."/>
        </authorList>
    </citation>
    <scope>NUCLEOTIDE SEQUENCE</scope>
    <source>
        <tissue evidence="1">Shoot tissue taken approximately 20 cm above the soil surface</tissue>
    </source>
</reference>
<protein>
    <submittedName>
        <fullName evidence="1">Uncharacterized protein</fullName>
    </submittedName>
</protein>
<reference evidence="1" key="1">
    <citation type="submission" date="2014-09" db="EMBL/GenBank/DDBJ databases">
        <authorList>
            <person name="Magalhaes I.L.F."/>
            <person name="Oliveira U."/>
            <person name="Santos F.R."/>
            <person name="Vidigal T.H.D.A."/>
            <person name="Brescovit A.D."/>
            <person name="Santos A.J."/>
        </authorList>
    </citation>
    <scope>NUCLEOTIDE SEQUENCE</scope>
    <source>
        <tissue evidence="1">Shoot tissue taken approximately 20 cm above the soil surface</tissue>
    </source>
</reference>
<proteinExistence type="predicted"/>
<dbReference type="AlphaFoldDB" id="A0A0A9EPR0"/>
<dbReference type="EMBL" id="GBRH01195824">
    <property type="protein sequence ID" value="JAE02072.1"/>
    <property type="molecule type" value="Transcribed_RNA"/>
</dbReference>
<name>A0A0A9EPR0_ARUDO</name>